<evidence type="ECO:0000313" key="2">
    <source>
        <dbReference type="EMBL" id="QDU93514.1"/>
    </source>
</evidence>
<sequence length="155" mass="17298">MPHTSQIDAYLAGVDQLQAAIAGMTAEQLDAAPAEGKWSTRQVICHLADFEPVYLDRITRIIAEDEPSFFSGDPDLFAARLAYAQRDLAEEMQLIGAVRRHLARILRTLPAADFQRRGNHSADGPVTLEKLLRHITAHIPHHLPFIAEKRRLLGC</sequence>
<dbReference type="InterPro" id="IPR024775">
    <property type="entry name" value="DinB-like"/>
</dbReference>
<dbReference type="GO" id="GO:0016787">
    <property type="term" value="F:hydrolase activity"/>
    <property type="evidence" value="ECO:0007669"/>
    <property type="project" value="UniProtKB-KW"/>
</dbReference>
<proteinExistence type="predicted"/>
<dbReference type="SUPFAM" id="SSF109854">
    <property type="entry name" value="DinB/YfiT-like putative metalloenzymes"/>
    <property type="match status" value="1"/>
</dbReference>
<accession>A0A518DNU8</accession>
<organism evidence="2 3">
    <name type="scientific">Lignipirellula cremea</name>
    <dbReference type="NCBI Taxonomy" id="2528010"/>
    <lineage>
        <taxon>Bacteria</taxon>
        <taxon>Pseudomonadati</taxon>
        <taxon>Planctomycetota</taxon>
        <taxon>Planctomycetia</taxon>
        <taxon>Pirellulales</taxon>
        <taxon>Pirellulaceae</taxon>
        <taxon>Lignipirellula</taxon>
    </lineage>
</organism>
<dbReference type="InterPro" id="IPR034660">
    <property type="entry name" value="DinB/YfiT-like"/>
</dbReference>
<evidence type="ECO:0000313" key="3">
    <source>
        <dbReference type="Proteomes" id="UP000317648"/>
    </source>
</evidence>
<evidence type="ECO:0000259" key="1">
    <source>
        <dbReference type="Pfam" id="PF12867"/>
    </source>
</evidence>
<dbReference type="Proteomes" id="UP000317648">
    <property type="component" value="Chromosome"/>
</dbReference>
<dbReference type="Pfam" id="PF12867">
    <property type="entry name" value="DinB_2"/>
    <property type="match status" value="1"/>
</dbReference>
<gene>
    <name evidence="2" type="primary">yfiT</name>
    <name evidence="2" type="ORF">Pla8534_12940</name>
</gene>
<dbReference type="AlphaFoldDB" id="A0A518DNU8"/>
<dbReference type="KEGG" id="lcre:Pla8534_12940"/>
<keyword evidence="2" id="KW-0378">Hydrolase</keyword>
<name>A0A518DNU8_9BACT</name>
<keyword evidence="3" id="KW-1185">Reference proteome</keyword>
<dbReference type="Gene3D" id="1.20.120.450">
    <property type="entry name" value="dinb family like domain"/>
    <property type="match status" value="1"/>
</dbReference>
<dbReference type="EC" id="3.-.-.-" evidence="2"/>
<feature type="domain" description="DinB-like" evidence="1">
    <location>
        <begin position="15"/>
        <end position="143"/>
    </location>
</feature>
<dbReference type="RefSeq" id="WP_145050386.1">
    <property type="nucleotide sequence ID" value="NZ_CP036433.1"/>
</dbReference>
<protein>
    <submittedName>
        <fullName evidence="2">Metal-dependent hydrolase YfiT</fullName>
        <ecNumber evidence="2">3.-.-.-</ecNumber>
    </submittedName>
</protein>
<reference evidence="2 3" key="1">
    <citation type="submission" date="2019-02" db="EMBL/GenBank/DDBJ databases">
        <title>Deep-cultivation of Planctomycetes and their phenomic and genomic characterization uncovers novel biology.</title>
        <authorList>
            <person name="Wiegand S."/>
            <person name="Jogler M."/>
            <person name="Boedeker C."/>
            <person name="Pinto D."/>
            <person name="Vollmers J."/>
            <person name="Rivas-Marin E."/>
            <person name="Kohn T."/>
            <person name="Peeters S.H."/>
            <person name="Heuer A."/>
            <person name="Rast P."/>
            <person name="Oberbeckmann S."/>
            <person name="Bunk B."/>
            <person name="Jeske O."/>
            <person name="Meyerdierks A."/>
            <person name="Storesund J.E."/>
            <person name="Kallscheuer N."/>
            <person name="Luecker S."/>
            <person name="Lage O.M."/>
            <person name="Pohl T."/>
            <person name="Merkel B.J."/>
            <person name="Hornburger P."/>
            <person name="Mueller R.-W."/>
            <person name="Bruemmer F."/>
            <person name="Labrenz M."/>
            <person name="Spormann A.M."/>
            <person name="Op den Camp H."/>
            <person name="Overmann J."/>
            <person name="Amann R."/>
            <person name="Jetten M.S.M."/>
            <person name="Mascher T."/>
            <person name="Medema M.H."/>
            <person name="Devos D.P."/>
            <person name="Kaster A.-K."/>
            <person name="Ovreas L."/>
            <person name="Rohde M."/>
            <person name="Galperin M.Y."/>
            <person name="Jogler C."/>
        </authorList>
    </citation>
    <scope>NUCLEOTIDE SEQUENCE [LARGE SCALE GENOMIC DNA]</scope>
    <source>
        <strain evidence="2 3">Pla85_3_4</strain>
    </source>
</reference>
<dbReference type="EMBL" id="CP036433">
    <property type="protein sequence ID" value="QDU93514.1"/>
    <property type="molecule type" value="Genomic_DNA"/>
</dbReference>
<dbReference type="OrthoDB" id="9793216at2"/>